<dbReference type="EMBL" id="LCHP01000004">
    <property type="protein sequence ID" value="KKT36871.1"/>
    <property type="molecule type" value="Genomic_DNA"/>
</dbReference>
<keyword evidence="1" id="KW-0812">Transmembrane</keyword>
<proteinExistence type="predicted"/>
<evidence type="ECO:0000256" key="1">
    <source>
        <dbReference type="SAM" id="Phobius"/>
    </source>
</evidence>
<feature type="transmembrane region" description="Helical" evidence="1">
    <location>
        <begin position="200"/>
        <end position="216"/>
    </location>
</feature>
<feature type="transmembrane region" description="Helical" evidence="1">
    <location>
        <begin position="41"/>
        <end position="59"/>
    </location>
</feature>
<comment type="caution">
    <text evidence="2">The sequence shown here is derived from an EMBL/GenBank/DDBJ whole genome shotgun (WGS) entry which is preliminary data.</text>
</comment>
<feature type="transmembrane region" description="Helical" evidence="1">
    <location>
        <begin position="66"/>
        <end position="88"/>
    </location>
</feature>
<keyword evidence="1" id="KW-0472">Membrane</keyword>
<feature type="transmembrane region" description="Helical" evidence="1">
    <location>
        <begin position="108"/>
        <end position="126"/>
    </location>
</feature>
<reference evidence="2 3" key="1">
    <citation type="journal article" date="2015" name="Nature">
        <title>rRNA introns, odd ribosomes, and small enigmatic genomes across a large radiation of phyla.</title>
        <authorList>
            <person name="Brown C.T."/>
            <person name="Hug L.A."/>
            <person name="Thomas B.C."/>
            <person name="Sharon I."/>
            <person name="Castelle C.J."/>
            <person name="Singh A."/>
            <person name="Wilkins M.J."/>
            <person name="Williams K.H."/>
            <person name="Banfield J.F."/>
        </authorList>
    </citation>
    <scope>NUCLEOTIDE SEQUENCE [LARGE SCALE GENOMIC DNA]</scope>
</reference>
<dbReference type="AlphaFoldDB" id="A0A837IDC0"/>
<name>A0A837IDC0_9BACT</name>
<dbReference type="Proteomes" id="UP000033815">
    <property type="component" value="Unassembled WGS sequence"/>
</dbReference>
<organism evidence="2 3">
    <name type="scientific">Candidatus Nomurabacteria bacterium GW2011_GWB1_44_12</name>
    <dbReference type="NCBI Taxonomy" id="1618748"/>
    <lineage>
        <taxon>Bacteria</taxon>
        <taxon>Candidatus Nomuraibacteriota</taxon>
    </lineage>
</organism>
<accession>A0A837IDC0</accession>
<sequence length="268" mass="29523">MKILAPFEKLFTPYALIALNLAIILSAEFVGGGTYFAETGLAHGIAIVFVGLIIVRIFSDYAFNDYILRGFLQIQLAFFLFLGLVHVYEYLGLDVYGLNPEVVELSVMASYLLWVLGILLALEFVFRIYSKRTVVFMSVISAVLVGGFLMLVGANISATIAESLPEWLPQVMLAGIVGLGIAGISAIRNIRELMPVFREYSHYAIPAIVLISVSAFSEYFESTGALEIFGVSEVQILYISHFLVYAALSLLLIGFGKLKKPMGIYTEM</sequence>
<evidence type="ECO:0000313" key="3">
    <source>
        <dbReference type="Proteomes" id="UP000033815"/>
    </source>
</evidence>
<feature type="transmembrane region" description="Helical" evidence="1">
    <location>
        <begin position="236"/>
        <end position="255"/>
    </location>
</feature>
<feature type="transmembrane region" description="Helical" evidence="1">
    <location>
        <begin position="167"/>
        <end position="188"/>
    </location>
</feature>
<feature type="transmembrane region" description="Helical" evidence="1">
    <location>
        <begin position="133"/>
        <end position="161"/>
    </location>
</feature>
<keyword evidence="1" id="KW-1133">Transmembrane helix</keyword>
<protein>
    <submittedName>
        <fullName evidence="2">Uncharacterized protein</fullName>
    </submittedName>
</protein>
<gene>
    <name evidence="2" type="ORF">UW25_C0004G0199</name>
</gene>
<evidence type="ECO:0000313" key="2">
    <source>
        <dbReference type="EMBL" id="KKT36871.1"/>
    </source>
</evidence>
<feature type="transmembrane region" description="Helical" evidence="1">
    <location>
        <begin position="12"/>
        <end position="35"/>
    </location>
</feature>